<dbReference type="Proteomes" id="UP001152320">
    <property type="component" value="Chromosome 8"/>
</dbReference>
<gene>
    <name evidence="1" type="ORF">HOLleu_17938</name>
</gene>
<dbReference type="AlphaFoldDB" id="A0A9Q1H9F8"/>
<accession>A0A9Q1H9F8</accession>
<reference evidence="1" key="1">
    <citation type="submission" date="2021-10" db="EMBL/GenBank/DDBJ databases">
        <title>Tropical sea cucumber genome reveals ecological adaptation and Cuvierian tubules defense mechanism.</title>
        <authorList>
            <person name="Chen T."/>
        </authorList>
    </citation>
    <scope>NUCLEOTIDE SEQUENCE</scope>
    <source>
        <strain evidence="1">Nanhai2018</strain>
        <tissue evidence="1">Muscle</tissue>
    </source>
</reference>
<name>A0A9Q1H9F8_HOLLE</name>
<protein>
    <submittedName>
        <fullName evidence="1">Uncharacterized protein</fullName>
    </submittedName>
</protein>
<proteinExistence type="predicted"/>
<organism evidence="1 2">
    <name type="scientific">Holothuria leucospilota</name>
    <name type="common">Black long sea cucumber</name>
    <name type="synonym">Mertensiothuria leucospilota</name>
    <dbReference type="NCBI Taxonomy" id="206669"/>
    <lineage>
        <taxon>Eukaryota</taxon>
        <taxon>Metazoa</taxon>
        <taxon>Echinodermata</taxon>
        <taxon>Eleutherozoa</taxon>
        <taxon>Echinozoa</taxon>
        <taxon>Holothuroidea</taxon>
        <taxon>Aspidochirotacea</taxon>
        <taxon>Aspidochirotida</taxon>
        <taxon>Holothuriidae</taxon>
        <taxon>Holothuria</taxon>
    </lineage>
</organism>
<comment type="caution">
    <text evidence="1">The sequence shown here is derived from an EMBL/GenBank/DDBJ whole genome shotgun (WGS) entry which is preliminary data.</text>
</comment>
<evidence type="ECO:0000313" key="1">
    <source>
        <dbReference type="EMBL" id="KAJ8037186.1"/>
    </source>
</evidence>
<keyword evidence="2" id="KW-1185">Reference proteome</keyword>
<sequence length="65" mass="7359">MNHSRCSIKTAIILRAIRRISSKQRQYVTVIVIPVRAIWFQFTLKPKTLSFTSEPGHCGVLSDTG</sequence>
<dbReference type="EMBL" id="JAIZAY010000008">
    <property type="protein sequence ID" value="KAJ8037186.1"/>
    <property type="molecule type" value="Genomic_DNA"/>
</dbReference>
<evidence type="ECO:0000313" key="2">
    <source>
        <dbReference type="Proteomes" id="UP001152320"/>
    </source>
</evidence>